<feature type="region of interest" description="Disordered" evidence="5">
    <location>
        <begin position="160"/>
        <end position="192"/>
    </location>
</feature>
<protein>
    <recommendedName>
        <fullName evidence="8">SURP and G-patch domain-containing protein 1</fullName>
    </recommendedName>
</protein>
<keyword evidence="4" id="KW-0539">Nucleus</keyword>
<name>A0AAE1K9T8_PETCI</name>
<evidence type="ECO:0000256" key="4">
    <source>
        <dbReference type="ARBA" id="ARBA00023242"/>
    </source>
</evidence>
<evidence type="ECO:0000256" key="1">
    <source>
        <dbReference type="ARBA" id="ARBA00004123"/>
    </source>
</evidence>
<dbReference type="GO" id="GO:0003723">
    <property type="term" value="F:RNA binding"/>
    <property type="evidence" value="ECO:0007669"/>
    <property type="project" value="TreeGrafter"/>
</dbReference>
<comment type="subcellular location">
    <subcellularLocation>
        <location evidence="1">Nucleus</location>
    </subcellularLocation>
</comment>
<dbReference type="GO" id="GO:0008380">
    <property type="term" value="P:RNA splicing"/>
    <property type="evidence" value="ECO:0007669"/>
    <property type="project" value="UniProtKB-KW"/>
</dbReference>
<dbReference type="PANTHER" id="PTHR23340:SF0">
    <property type="entry name" value="SURP AND G-PATCH DOMAIN-CONTAINING PROTEIN 1 ISOFORM X1"/>
    <property type="match status" value="1"/>
</dbReference>
<dbReference type="PANTHER" id="PTHR23340">
    <property type="entry name" value="ARGININE/SERINE RICH SPLICING FACTOR SF4/14"/>
    <property type="match status" value="1"/>
</dbReference>
<reference evidence="6" key="1">
    <citation type="submission" date="2023-10" db="EMBL/GenBank/DDBJ databases">
        <title>Genome assemblies of two species of porcelain crab, Petrolisthes cinctipes and Petrolisthes manimaculis (Anomura: Porcellanidae).</title>
        <authorList>
            <person name="Angst P."/>
        </authorList>
    </citation>
    <scope>NUCLEOTIDE SEQUENCE</scope>
    <source>
        <strain evidence="6">PB745_01</strain>
        <tissue evidence="6">Gill</tissue>
    </source>
</reference>
<dbReference type="EMBL" id="JAWQEG010003132">
    <property type="protein sequence ID" value="KAK3867802.1"/>
    <property type="molecule type" value="Genomic_DNA"/>
</dbReference>
<dbReference type="Proteomes" id="UP001286313">
    <property type="component" value="Unassembled WGS sequence"/>
</dbReference>
<evidence type="ECO:0008006" key="8">
    <source>
        <dbReference type="Google" id="ProtNLM"/>
    </source>
</evidence>
<gene>
    <name evidence="6" type="ORF">Pcinc_026768</name>
</gene>
<keyword evidence="3" id="KW-0508">mRNA splicing</keyword>
<organism evidence="6 7">
    <name type="scientific">Petrolisthes cinctipes</name>
    <name type="common">Flat porcelain crab</name>
    <dbReference type="NCBI Taxonomy" id="88211"/>
    <lineage>
        <taxon>Eukaryota</taxon>
        <taxon>Metazoa</taxon>
        <taxon>Ecdysozoa</taxon>
        <taxon>Arthropoda</taxon>
        <taxon>Crustacea</taxon>
        <taxon>Multicrustacea</taxon>
        <taxon>Malacostraca</taxon>
        <taxon>Eumalacostraca</taxon>
        <taxon>Eucarida</taxon>
        <taxon>Decapoda</taxon>
        <taxon>Pleocyemata</taxon>
        <taxon>Anomura</taxon>
        <taxon>Galatheoidea</taxon>
        <taxon>Porcellanidae</taxon>
        <taxon>Petrolisthes</taxon>
    </lineage>
</organism>
<evidence type="ECO:0000256" key="3">
    <source>
        <dbReference type="ARBA" id="ARBA00023187"/>
    </source>
</evidence>
<feature type="compositionally biased region" description="Polar residues" evidence="5">
    <location>
        <begin position="168"/>
        <end position="179"/>
    </location>
</feature>
<proteinExistence type="predicted"/>
<sequence length="222" mass="25761">MQAIQGVMVTRLTRNNPVIISYAHKVFGSLDLTEAQWKQCEEQMKVFGSLDLTEAQWKQCEEQMKMNVVYQLLQAKKQESERLERQGKVRYEYDSDEDVEGGTWEHKRRAMEMQETQAKAVELTNSAEGKHHIGDFLPPDELARFMEKYRAIKEGRMGLGAEGKGITTPVNQNGRSESQGLGVDRPDSLAEQDDEYDAYRKRMMLAYRFRPNPLNNPRRAYY</sequence>
<accession>A0AAE1K9T8</accession>
<dbReference type="GO" id="GO:0006397">
    <property type="term" value="P:mRNA processing"/>
    <property type="evidence" value="ECO:0007669"/>
    <property type="project" value="UniProtKB-KW"/>
</dbReference>
<keyword evidence="7" id="KW-1185">Reference proteome</keyword>
<keyword evidence="2" id="KW-0507">mRNA processing</keyword>
<dbReference type="AlphaFoldDB" id="A0AAE1K9T8"/>
<comment type="caution">
    <text evidence="6">The sequence shown here is derived from an EMBL/GenBank/DDBJ whole genome shotgun (WGS) entry which is preliminary data.</text>
</comment>
<dbReference type="InterPro" id="IPR040169">
    <property type="entry name" value="SUGP1/2"/>
</dbReference>
<evidence type="ECO:0000256" key="5">
    <source>
        <dbReference type="SAM" id="MobiDB-lite"/>
    </source>
</evidence>
<dbReference type="GO" id="GO:0005654">
    <property type="term" value="C:nucleoplasm"/>
    <property type="evidence" value="ECO:0007669"/>
    <property type="project" value="TreeGrafter"/>
</dbReference>
<evidence type="ECO:0000313" key="7">
    <source>
        <dbReference type="Proteomes" id="UP001286313"/>
    </source>
</evidence>
<evidence type="ECO:0000256" key="2">
    <source>
        <dbReference type="ARBA" id="ARBA00022664"/>
    </source>
</evidence>
<evidence type="ECO:0000313" key="6">
    <source>
        <dbReference type="EMBL" id="KAK3867802.1"/>
    </source>
</evidence>